<sequence>MPVAKKTVIKVAGTAPGKKAKEKPDKDYRPHNHRASEESVGVVVLDVDVQTHLYQSESPSKSDSDGDDGSDAVDAGKQKHAQNAAKKPHKNNKPAGSDREISTEEESDGKSAINKVCARAVPGRRGPKNLTLQHWHTPVAVVEPGAIPNRWEFKCKHCNRSRSVPRKPECDAFKDEVPSLAIGNLATHTRTHDEKIKADEKIKNSGPSMEQQKTSVPIDHGYTAGSAKLMEGYLLKGKLNPKIEPTRKGFLQISSAWLAPGGRSPVDNG</sequence>
<feature type="compositionally biased region" description="Basic and acidic residues" evidence="1">
    <location>
        <begin position="191"/>
        <end position="203"/>
    </location>
</feature>
<dbReference type="OrthoDB" id="2798924at2759"/>
<reference evidence="2 3" key="1">
    <citation type="journal article" date="2016" name="Mol. Biol. Evol.">
        <title>Comparative Genomics of Early-Diverging Mushroom-Forming Fungi Provides Insights into the Origins of Lignocellulose Decay Capabilities.</title>
        <authorList>
            <person name="Nagy L.G."/>
            <person name="Riley R."/>
            <person name="Tritt A."/>
            <person name="Adam C."/>
            <person name="Daum C."/>
            <person name="Floudas D."/>
            <person name="Sun H."/>
            <person name="Yadav J.S."/>
            <person name="Pangilinan J."/>
            <person name="Larsson K.H."/>
            <person name="Matsuura K."/>
            <person name="Barry K."/>
            <person name="Labutti K."/>
            <person name="Kuo R."/>
            <person name="Ohm R.A."/>
            <person name="Bhattacharya S.S."/>
            <person name="Shirouzu T."/>
            <person name="Yoshinaga Y."/>
            <person name="Martin F.M."/>
            <person name="Grigoriev I.V."/>
            <person name="Hibbett D.S."/>
        </authorList>
    </citation>
    <scope>NUCLEOTIDE SEQUENCE [LARGE SCALE GENOMIC DNA]</scope>
    <source>
        <strain evidence="2 3">CBS 109695</strain>
    </source>
</reference>
<keyword evidence="3" id="KW-1185">Reference proteome</keyword>
<name>A0A166U7P6_9AGAM</name>
<feature type="region of interest" description="Disordered" evidence="1">
    <location>
        <begin position="191"/>
        <end position="220"/>
    </location>
</feature>
<evidence type="ECO:0000256" key="1">
    <source>
        <dbReference type="SAM" id="MobiDB-lite"/>
    </source>
</evidence>
<gene>
    <name evidence="2" type="ORF">FIBSPDRAFT_944938</name>
</gene>
<dbReference type="Proteomes" id="UP000076532">
    <property type="component" value="Unassembled WGS sequence"/>
</dbReference>
<dbReference type="EMBL" id="KV417489">
    <property type="protein sequence ID" value="KZP31406.1"/>
    <property type="molecule type" value="Genomic_DNA"/>
</dbReference>
<evidence type="ECO:0000313" key="2">
    <source>
        <dbReference type="EMBL" id="KZP31406.1"/>
    </source>
</evidence>
<evidence type="ECO:0000313" key="3">
    <source>
        <dbReference type="Proteomes" id="UP000076532"/>
    </source>
</evidence>
<feature type="compositionally biased region" description="Polar residues" evidence="1">
    <location>
        <begin position="205"/>
        <end position="215"/>
    </location>
</feature>
<organism evidence="2 3">
    <name type="scientific">Athelia psychrophila</name>
    <dbReference type="NCBI Taxonomy" id="1759441"/>
    <lineage>
        <taxon>Eukaryota</taxon>
        <taxon>Fungi</taxon>
        <taxon>Dikarya</taxon>
        <taxon>Basidiomycota</taxon>
        <taxon>Agaricomycotina</taxon>
        <taxon>Agaricomycetes</taxon>
        <taxon>Agaricomycetidae</taxon>
        <taxon>Atheliales</taxon>
        <taxon>Atheliaceae</taxon>
        <taxon>Athelia</taxon>
    </lineage>
</organism>
<dbReference type="AlphaFoldDB" id="A0A166U7P6"/>
<accession>A0A166U7P6</accession>
<feature type="region of interest" description="Disordered" evidence="1">
    <location>
        <begin position="1"/>
        <end position="129"/>
    </location>
</feature>
<proteinExistence type="predicted"/>
<feature type="compositionally biased region" description="Basic and acidic residues" evidence="1">
    <location>
        <begin position="22"/>
        <end position="37"/>
    </location>
</feature>
<protein>
    <submittedName>
        <fullName evidence="2">Uncharacterized protein</fullName>
    </submittedName>
</protein>